<keyword evidence="3" id="KW-1185">Reference proteome</keyword>
<feature type="region of interest" description="Disordered" evidence="1">
    <location>
        <begin position="1"/>
        <end position="20"/>
    </location>
</feature>
<accession>A0A3S5FEP4</accession>
<evidence type="ECO:0000313" key="2">
    <source>
        <dbReference type="EMBL" id="VEL26698.1"/>
    </source>
</evidence>
<proteinExistence type="predicted"/>
<dbReference type="EMBL" id="CAAALY010082050">
    <property type="protein sequence ID" value="VEL26698.1"/>
    <property type="molecule type" value="Genomic_DNA"/>
</dbReference>
<dbReference type="Proteomes" id="UP000784294">
    <property type="component" value="Unassembled WGS sequence"/>
</dbReference>
<gene>
    <name evidence="2" type="ORF">PXEA_LOCUS20138</name>
</gene>
<sequence length="46" mass="5572">MFRLLVNPRKQPRSGSEQAVAVRRRRKKAILADIEHEERRERMWNG</sequence>
<organism evidence="2 3">
    <name type="scientific">Protopolystoma xenopodis</name>
    <dbReference type="NCBI Taxonomy" id="117903"/>
    <lineage>
        <taxon>Eukaryota</taxon>
        <taxon>Metazoa</taxon>
        <taxon>Spiralia</taxon>
        <taxon>Lophotrochozoa</taxon>
        <taxon>Platyhelminthes</taxon>
        <taxon>Monogenea</taxon>
        <taxon>Polyopisthocotylea</taxon>
        <taxon>Polystomatidea</taxon>
        <taxon>Polystomatidae</taxon>
        <taxon>Protopolystoma</taxon>
    </lineage>
</organism>
<dbReference type="AlphaFoldDB" id="A0A3S5FEP4"/>
<name>A0A3S5FEP4_9PLAT</name>
<reference evidence="2" key="1">
    <citation type="submission" date="2018-11" db="EMBL/GenBank/DDBJ databases">
        <authorList>
            <consortium name="Pathogen Informatics"/>
        </authorList>
    </citation>
    <scope>NUCLEOTIDE SEQUENCE</scope>
</reference>
<protein>
    <submittedName>
        <fullName evidence="2">Uncharacterized protein</fullName>
    </submittedName>
</protein>
<comment type="caution">
    <text evidence="2">The sequence shown here is derived from an EMBL/GenBank/DDBJ whole genome shotgun (WGS) entry which is preliminary data.</text>
</comment>
<evidence type="ECO:0000256" key="1">
    <source>
        <dbReference type="SAM" id="MobiDB-lite"/>
    </source>
</evidence>
<evidence type="ECO:0000313" key="3">
    <source>
        <dbReference type="Proteomes" id="UP000784294"/>
    </source>
</evidence>